<dbReference type="EMBL" id="GEDC01002551">
    <property type="protein sequence ID" value="JAS34747.1"/>
    <property type="molecule type" value="Transcribed_RNA"/>
</dbReference>
<evidence type="ECO:0000313" key="1">
    <source>
        <dbReference type="EMBL" id="JAS34747.1"/>
    </source>
</evidence>
<proteinExistence type="predicted"/>
<reference evidence="1" key="1">
    <citation type="submission" date="2015-12" db="EMBL/GenBank/DDBJ databases">
        <title>De novo transcriptome assembly of four potential Pierce s Disease insect vectors from Arizona vineyards.</title>
        <authorList>
            <person name="Tassone E.E."/>
        </authorList>
    </citation>
    <scope>NUCLEOTIDE SEQUENCE</scope>
</reference>
<dbReference type="AlphaFoldDB" id="A0A1B6EA10"/>
<sequence>MYMINESLKLRGVPDNLDIPMKQYSKNTLDLKESKCKYTSLPGHQHLVCVIPKANIKLKPQQDSLNTTSPINSNSEENIEIISDTWYPLVFKFGNSSNECADKKNKGTSRTIQEVAFIKKRACSRLPSSVSGADVCGLTIKIRK</sequence>
<name>A0A1B6EA10_9HEMI</name>
<organism evidence="1">
    <name type="scientific">Clastoptera arizonana</name>
    <name type="common">Arizona spittle bug</name>
    <dbReference type="NCBI Taxonomy" id="38151"/>
    <lineage>
        <taxon>Eukaryota</taxon>
        <taxon>Metazoa</taxon>
        <taxon>Ecdysozoa</taxon>
        <taxon>Arthropoda</taxon>
        <taxon>Hexapoda</taxon>
        <taxon>Insecta</taxon>
        <taxon>Pterygota</taxon>
        <taxon>Neoptera</taxon>
        <taxon>Paraneoptera</taxon>
        <taxon>Hemiptera</taxon>
        <taxon>Auchenorrhyncha</taxon>
        <taxon>Cercopoidea</taxon>
        <taxon>Clastopteridae</taxon>
        <taxon>Clastoptera</taxon>
    </lineage>
</organism>
<accession>A0A1B6EA10</accession>
<protein>
    <submittedName>
        <fullName evidence="1">Uncharacterized protein</fullName>
    </submittedName>
</protein>
<gene>
    <name evidence="1" type="ORF">g.10504</name>
</gene>